<feature type="transmembrane region" description="Helical" evidence="7">
    <location>
        <begin position="725"/>
        <end position="749"/>
    </location>
</feature>
<feature type="transmembrane region" description="Helical" evidence="7">
    <location>
        <begin position="597"/>
        <end position="615"/>
    </location>
</feature>
<feature type="transmembrane region" description="Helical" evidence="7">
    <location>
        <begin position="420"/>
        <end position="442"/>
    </location>
</feature>
<feature type="transmembrane region" description="Helical" evidence="7">
    <location>
        <begin position="324"/>
        <end position="345"/>
    </location>
</feature>
<evidence type="ECO:0000256" key="4">
    <source>
        <dbReference type="ARBA" id="ARBA00022989"/>
    </source>
</evidence>
<feature type="transmembrane region" description="Helical" evidence="7">
    <location>
        <begin position="265"/>
        <end position="286"/>
    </location>
</feature>
<dbReference type="Gene3D" id="1.20.1250.20">
    <property type="entry name" value="MFS general substrate transporter like domains"/>
    <property type="match status" value="3"/>
</dbReference>
<dbReference type="InterPro" id="IPR036259">
    <property type="entry name" value="MFS_trans_sf"/>
</dbReference>
<dbReference type="PANTHER" id="PTHR43791:SF32">
    <property type="entry name" value="MAJOR FACILITATOR SUPERFAMILY (MFS) PROFILE DOMAIN-CONTAINING PROTEIN"/>
    <property type="match status" value="1"/>
</dbReference>
<keyword evidence="5 7" id="KW-0472">Membrane</keyword>
<dbReference type="Pfam" id="PF07690">
    <property type="entry name" value="MFS_1"/>
    <property type="match status" value="1"/>
</dbReference>
<feature type="transmembrane region" description="Helical" evidence="7">
    <location>
        <begin position="636"/>
        <end position="655"/>
    </location>
</feature>
<sequence length="941" mass="104661">MSEKQEEKQQGSFANNTLQEDSDVSLRGEEQPEWNLAEELRVRTKVDMTVLPLLFLGLLVFQLDRMNIASALTGGFATDIHVTQSTINLGNQLMFMSIVVFEIPCNMALQRVGPRKWISAQVFAFGFIAIMQVFIKNRGGFLATRLLLGFAEAGYIPGACYTLSTWYNRRELAKRVAIFFFGMFGGNAISPLLASGILLLDGHRGLRGWQWLFLRFIRFSESESKILLKRLEKDGDEDRSGQGLKKIPLSVVWSTVSHYRRWPHFVSTFVVFSTWSPLTTYTPSIIMSLGFDRTRANALAAVGAFLALAVVFMFAFISDRTNQRGASVIAAQTCYLITLIVARSLQPHVGKWSRWGLWTAVNSFAVGYHPVHNSWVQLNCNDPRERSISIAMWVMSAISGLMAGAQYFQADDKPLYSKGLRIMIIMVSIGIASAIVQLVVYIRHNQRVAEGKSQREAGLSPRKCSLNGTNAVEKRTMADIEADIAKNGSEEHVTPLSTQKPQWYRSTLFNACVIGGVGFLAPGLWNAMNSLGAGGAESPYLINGGNSLVFGLMGFFCLFGGPIANTIGLSYTLLLGAIGYPLYSAALYTNNRFGNEWFVFVGAVACGISAGLFWASEGAIALGYPEPTKRARYLNIWVWFRTLGPIVGGAIVLGLNVKTSHKGKVGYVTYIVFIVLQCLAAPLALALSPPEKVQRSDGSRVIVMGEKSIIAEFKALYNTSKKRNVLLLLPIFWAAYFNQYSGNFQAYYFSLRGRALIGFVSNFATLFSSQILSLWLDWTRFSVRKRLEYGYYYVVATHILSWVYGWVVSEQYTSNPPLLDWSTPGFVKGFFVLFLWSFSQQAAQSWLYYLVATMTDNVSELTRLTGILRGQESFAQAVSYGLNTRNWYGGRVPLAVNTILLGLAVVPTYLVVRSHNPDETDTDRAGKSPQASDELLETEKQ</sequence>
<comment type="subcellular location">
    <subcellularLocation>
        <location evidence="1">Membrane</location>
        <topology evidence="1">Multi-pass membrane protein</topology>
    </subcellularLocation>
</comment>
<reference evidence="8 9" key="1">
    <citation type="submission" date="2018-06" db="EMBL/GenBank/DDBJ databases">
        <title>Genome analysis of cellulolytic fungus Trichoderma lentiforme CFAM-422.</title>
        <authorList>
            <person name="Steindorff A.S."/>
            <person name="Formighieri E.F."/>
            <person name="Midorikawa G.E.O."/>
            <person name="Tamietti M.S."/>
            <person name="Ramos E.Z."/>
            <person name="Silva A.S."/>
            <person name="Bon E.P.S."/>
            <person name="Mendes T.D."/>
            <person name="Damaso M.C.T."/>
            <person name="Favaro L.C.L."/>
        </authorList>
    </citation>
    <scope>NUCLEOTIDE SEQUENCE [LARGE SCALE GENOMIC DNA]</scope>
    <source>
        <strain evidence="8 9">CFAM-422</strain>
    </source>
</reference>
<dbReference type="EMBL" id="QLNT01000011">
    <property type="protein sequence ID" value="KAF3070115.1"/>
    <property type="molecule type" value="Genomic_DNA"/>
</dbReference>
<feature type="region of interest" description="Disordered" evidence="6">
    <location>
        <begin position="1"/>
        <end position="30"/>
    </location>
</feature>
<feature type="transmembrane region" description="Helical" evidence="7">
    <location>
        <begin position="508"/>
        <end position="528"/>
    </location>
</feature>
<keyword evidence="9" id="KW-1185">Reference proteome</keyword>
<feature type="transmembrane region" description="Helical" evidence="7">
    <location>
        <begin position="117"/>
        <end position="135"/>
    </location>
</feature>
<feature type="transmembrane region" description="Helical" evidence="7">
    <location>
        <begin position="141"/>
        <end position="164"/>
    </location>
</feature>
<feature type="compositionally biased region" description="Polar residues" evidence="6">
    <location>
        <begin position="10"/>
        <end position="19"/>
    </location>
</feature>
<proteinExistence type="predicted"/>
<dbReference type="InterPro" id="IPR010291">
    <property type="entry name" value="Ion_channel_UNC-93"/>
</dbReference>
<organism evidence="8 9">
    <name type="scientific">Trichoderma lentiforme</name>
    <dbReference type="NCBI Taxonomy" id="1567552"/>
    <lineage>
        <taxon>Eukaryota</taxon>
        <taxon>Fungi</taxon>
        <taxon>Dikarya</taxon>
        <taxon>Ascomycota</taxon>
        <taxon>Pezizomycotina</taxon>
        <taxon>Sordariomycetes</taxon>
        <taxon>Hypocreomycetidae</taxon>
        <taxon>Hypocreales</taxon>
        <taxon>Hypocreaceae</taxon>
        <taxon>Trichoderma</taxon>
    </lineage>
</organism>
<dbReference type="Proteomes" id="UP000801864">
    <property type="component" value="Unassembled WGS sequence"/>
</dbReference>
<dbReference type="PANTHER" id="PTHR43791">
    <property type="entry name" value="PERMEASE-RELATED"/>
    <property type="match status" value="1"/>
</dbReference>
<evidence type="ECO:0000256" key="5">
    <source>
        <dbReference type="ARBA" id="ARBA00023136"/>
    </source>
</evidence>
<dbReference type="InterPro" id="IPR011701">
    <property type="entry name" value="MFS"/>
</dbReference>
<dbReference type="GO" id="GO:0016020">
    <property type="term" value="C:membrane"/>
    <property type="evidence" value="ECO:0007669"/>
    <property type="project" value="UniProtKB-SubCell"/>
</dbReference>
<feature type="compositionally biased region" description="Basic and acidic residues" evidence="6">
    <location>
        <begin position="916"/>
        <end position="926"/>
    </location>
</feature>
<evidence type="ECO:0000313" key="8">
    <source>
        <dbReference type="EMBL" id="KAF3070115.1"/>
    </source>
</evidence>
<evidence type="ECO:0008006" key="10">
    <source>
        <dbReference type="Google" id="ProtNLM"/>
    </source>
</evidence>
<feature type="transmembrane region" description="Helical" evidence="7">
    <location>
        <begin position="790"/>
        <end position="809"/>
    </location>
</feature>
<feature type="transmembrane region" description="Helical" evidence="7">
    <location>
        <begin position="667"/>
        <end position="687"/>
    </location>
</feature>
<feature type="transmembrane region" description="Helical" evidence="7">
    <location>
        <begin position="298"/>
        <end position="318"/>
    </location>
</feature>
<feature type="transmembrane region" description="Helical" evidence="7">
    <location>
        <begin position="176"/>
        <end position="200"/>
    </location>
</feature>
<dbReference type="AlphaFoldDB" id="A0A9P5CE96"/>
<feature type="transmembrane region" description="Helical" evidence="7">
    <location>
        <begin position="821"/>
        <end position="838"/>
    </location>
</feature>
<feature type="transmembrane region" description="Helical" evidence="7">
    <location>
        <begin position="566"/>
        <end position="585"/>
    </location>
</feature>
<evidence type="ECO:0000256" key="6">
    <source>
        <dbReference type="SAM" id="MobiDB-lite"/>
    </source>
</evidence>
<evidence type="ECO:0000313" key="9">
    <source>
        <dbReference type="Proteomes" id="UP000801864"/>
    </source>
</evidence>
<comment type="caution">
    <text evidence="8">The sequence shown here is derived from an EMBL/GenBank/DDBJ whole genome shotgun (WGS) entry which is preliminary data.</text>
</comment>
<dbReference type="GO" id="GO:0022857">
    <property type="term" value="F:transmembrane transporter activity"/>
    <property type="evidence" value="ECO:0007669"/>
    <property type="project" value="InterPro"/>
</dbReference>
<gene>
    <name evidence="8" type="ORF">CFAM422_006661</name>
</gene>
<evidence type="ECO:0000256" key="1">
    <source>
        <dbReference type="ARBA" id="ARBA00004141"/>
    </source>
</evidence>
<protein>
    <recommendedName>
        <fullName evidence="10">Major facilitator superfamily (MFS) profile domain-containing protein</fullName>
    </recommendedName>
</protein>
<evidence type="ECO:0000256" key="7">
    <source>
        <dbReference type="SAM" id="Phobius"/>
    </source>
</evidence>
<accession>A0A9P5CE96</accession>
<dbReference type="SUPFAM" id="SSF103473">
    <property type="entry name" value="MFS general substrate transporter"/>
    <property type="match status" value="2"/>
</dbReference>
<name>A0A9P5CE96_9HYPO</name>
<keyword evidence="4 7" id="KW-1133">Transmembrane helix</keyword>
<feature type="region of interest" description="Disordered" evidence="6">
    <location>
        <begin position="916"/>
        <end position="941"/>
    </location>
</feature>
<evidence type="ECO:0000256" key="3">
    <source>
        <dbReference type="ARBA" id="ARBA00022692"/>
    </source>
</evidence>
<keyword evidence="3 7" id="KW-0812">Transmembrane</keyword>
<feature type="transmembrane region" description="Helical" evidence="7">
    <location>
        <begin position="894"/>
        <end position="912"/>
    </location>
</feature>
<feature type="transmembrane region" description="Helical" evidence="7">
    <location>
        <begin position="755"/>
        <end position="778"/>
    </location>
</feature>
<dbReference type="Pfam" id="PF05978">
    <property type="entry name" value="UNC-93"/>
    <property type="match status" value="1"/>
</dbReference>
<feature type="transmembrane region" description="Helical" evidence="7">
    <location>
        <begin position="540"/>
        <end position="559"/>
    </location>
</feature>
<feature type="transmembrane region" description="Helical" evidence="7">
    <location>
        <begin position="390"/>
        <end position="408"/>
    </location>
</feature>
<keyword evidence="2" id="KW-0813">Transport</keyword>
<evidence type="ECO:0000256" key="2">
    <source>
        <dbReference type="ARBA" id="ARBA00022448"/>
    </source>
</evidence>